<dbReference type="GO" id="GO:0035101">
    <property type="term" value="C:FACT complex"/>
    <property type="evidence" value="ECO:0007669"/>
    <property type="project" value="UniProtKB-UniRule"/>
</dbReference>
<keyword evidence="1" id="KW-0805">Transcription regulation</keyword>
<keyword evidence="1" id="KW-0227">DNA damage</keyword>
<feature type="domain" description="Peptidase M24" evidence="2">
    <location>
        <begin position="27"/>
        <end position="180"/>
    </location>
</feature>
<comment type="similarity">
    <text evidence="1">Belongs to the peptidase M24 family. SPT16 subfamily.</text>
</comment>
<dbReference type="GO" id="GO:0031491">
    <property type="term" value="F:nucleosome binding"/>
    <property type="evidence" value="ECO:0007669"/>
    <property type="project" value="TreeGrafter"/>
</dbReference>
<keyword evidence="1" id="KW-0158">Chromosome</keyword>
<dbReference type="Pfam" id="PF00557">
    <property type="entry name" value="Peptidase_M24"/>
    <property type="match status" value="1"/>
</dbReference>
<gene>
    <name evidence="3" type="ORF">AMORRO_LOCUS16356</name>
</gene>
<keyword evidence="1" id="KW-0234">DNA repair</keyword>
<proteinExistence type="inferred from homology"/>
<comment type="subunit">
    <text evidence="1">Component of the FACT complex.</text>
</comment>
<keyword evidence="4" id="KW-1185">Reference proteome</keyword>
<feature type="non-terminal residue" evidence="3">
    <location>
        <position position="1"/>
    </location>
</feature>
<sequence length="241" mass="27671">VENILYSKEDKWLSSQKSMQDVDFERTDICYAPIIQSGGEYDFRTSAQSNTSLLHEGTILFSLGVRYKSYCSNVGRTILMNPNKDQEKTYEFLLEIQRRILEWIKDGVKICDVYTKATRYVKAKRPDLLDKFVKNLGHGVSILIVEFRIIESSYILGPKNNKEFKTGMVLNLFIGFTDLENPKATDEKSKIYALWLIDTVRVGADSVQVLTESDRSFNSICFSFKDANESKRPAKAVETKR</sequence>
<protein>
    <recommendedName>
        <fullName evidence="1">FACT complex subunit</fullName>
    </recommendedName>
</protein>
<reference evidence="3" key="1">
    <citation type="submission" date="2021-06" db="EMBL/GenBank/DDBJ databases">
        <authorList>
            <person name="Kallberg Y."/>
            <person name="Tangrot J."/>
            <person name="Rosling A."/>
        </authorList>
    </citation>
    <scope>NUCLEOTIDE SEQUENCE</scope>
    <source>
        <strain evidence="3">CL551</strain>
    </source>
</reference>
<dbReference type="AlphaFoldDB" id="A0A9N9J769"/>
<dbReference type="GO" id="GO:0006368">
    <property type="term" value="P:transcription elongation by RNA polymerase II"/>
    <property type="evidence" value="ECO:0007669"/>
    <property type="project" value="TreeGrafter"/>
</dbReference>
<comment type="caution">
    <text evidence="3">The sequence shown here is derived from an EMBL/GenBank/DDBJ whole genome shotgun (WGS) entry which is preliminary data.</text>
</comment>
<dbReference type="InterPro" id="IPR036005">
    <property type="entry name" value="Creatinase/aminopeptidase-like"/>
</dbReference>
<keyword evidence="1" id="KW-0235">DNA replication</keyword>
<keyword evidence="1" id="KW-0804">Transcription</keyword>
<dbReference type="EMBL" id="CAJVPV010044246">
    <property type="protein sequence ID" value="CAG8767118.1"/>
    <property type="molecule type" value="Genomic_DNA"/>
</dbReference>
<feature type="non-terminal residue" evidence="3">
    <location>
        <position position="241"/>
    </location>
</feature>
<accession>A0A9N9J769</accession>
<comment type="subcellular location">
    <subcellularLocation>
        <location evidence="1">Nucleus</location>
    </subcellularLocation>
    <subcellularLocation>
        <location evidence="1">Chromosome</location>
    </subcellularLocation>
</comment>
<organism evidence="3 4">
    <name type="scientific">Acaulospora morrowiae</name>
    <dbReference type="NCBI Taxonomy" id="94023"/>
    <lineage>
        <taxon>Eukaryota</taxon>
        <taxon>Fungi</taxon>
        <taxon>Fungi incertae sedis</taxon>
        <taxon>Mucoromycota</taxon>
        <taxon>Glomeromycotina</taxon>
        <taxon>Glomeromycetes</taxon>
        <taxon>Diversisporales</taxon>
        <taxon>Acaulosporaceae</taxon>
        <taxon>Acaulospora</taxon>
    </lineage>
</organism>
<dbReference type="GO" id="GO:0006281">
    <property type="term" value="P:DNA repair"/>
    <property type="evidence" value="ECO:0007669"/>
    <property type="project" value="UniProtKB-UniRule"/>
</dbReference>
<name>A0A9N9J769_9GLOM</name>
<evidence type="ECO:0000313" key="3">
    <source>
        <dbReference type="EMBL" id="CAG8767118.1"/>
    </source>
</evidence>
<dbReference type="InterPro" id="IPR040258">
    <property type="entry name" value="Spt16"/>
</dbReference>
<evidence type="ECO:0000313" key="4">
    <source>
        <dbReference type="Proteomes" id="UP000789342"/>
    </source>
</evidence>
<dbReference type="Proteomes" id="UP000789342">
    <property type="component" value="Unassembled WGS sequence"/>
</dbReference>
<dbReference type="FunFam" id="3.90.230.10:FF:000005">
    <property type="entry name" value="FACT complex subunit spt16"/>
    <property type="match status" value="1"/>
</dbReference>
<dbReference type="OrthoDB" id="10251642at2759"/>
<evidence type="ECO:0000259" key="2">
    <source>
        <dbReference type="Pfam" id="PF00557"/>
    </source>
</evidence>
<dbReference type="Gene3D" id="3.90.230.10">
    <property type="entry name" value="Creatinase/methionine aminopeptidase superfamily"/>
    <property type="match status" value="1"/>
</dbReference>
<dbReference type="GO" id="GO:0006260">
    <property type="term" value="P:DNA replication"/>
    <property type="evidence" value="ECO:0007669"/>
    <property type="project" value="UniProtKB-KW"/>
</dbReference>
<keyword evidence="1" id="KW-0539">Nucleus</keyword>
<dbReference type="SUPFAM" id="SSF55920">
    <property type="entry name" value="Creatinase/aminopeptidase"/>
    <property type="match status" value="1"/>
</dbReference>
<evidence type="ECO:0000256" key="1">
    <source>
        <dbReference type="RuleBase" id="RU367052"/>
    </source>
</evidence>
<dbReference type="InterPro" id="IPR000994">
    <property type="entry name" value="Pept_M24"/>
</dbReference>
<comment type="function">
    <text evidence="1">Component of the FACT complex, a general chromatin factor that acts to reorganize nucleosomes. The FACT complex is involved in multiple processes that require DNA as a template such as mRNA elongation, DNA replication and DNA repair. During transcription elongation the FACT complex acts as a histone chaperone that both destabilizes and restores nucleosomal structure. It facilitates the passage of RNA polymerase II and transcription by promoting the dissociation of one histone H2A-H2B dimer from the nucleosome, then subsequently promotes the reestablishment of the nucleosome following the passage of RNA polymerase II.</text>
</comment>
<dbReference type="PANTHER" id="PTHR13980">
    <property type="entry name" value="CDC68 RELATED"/>
    <property type="match status" value="1"/>
</dbReference>
<dbReference type="PANTHER" id="PTHR13980:SF15">
    <property type="entry name" value="FACT COMPLEX SUBUNIT SPT16"/>
    <property type="match status" value="1"/>
</dbReference>